<keyword evidence="3" id="KW-1185">Reference proteome</keyword>
<evidence type="ECO:0000259" key="1">
    <source>
        <dbReference type="PROSITE" id="PS51340"/>
    </source>
</evidence>
<gene>
    <name evidence="2" type="ORF">R0135_14305</name>
</gene>
<dbReference type="EMBL" id="CP136864">
    <property type="protein sequence ID" value="WOJ92946.1"/>
    <property type="molecule type" value="Genomic_DNA"/>
</dbReference>
<name>A0ABZ0I1L1_9GAMM</name>
<reference evidence="2 3" key="1">
    <citation type="submission" date="2023-10" db="EMBL/GenBank/DDBJ databases">
        <title>Two novel species belonging to the OM43/NOR5 clade.</title>
        <authorList>
            <person name="Park M."/>
        </authorList>
    </citation>
    <scope>NUCLEOTIDE SEQUENCE [LARGE SCALE GENOMIC DNA]</scope>
    <source>
        <strain evidence="2 3">IMCC43200</strain>
    </source>
</reference>
<dbReference type="PROSITE" id="PS51340">
    <property type="entry name" value="MOSC"/>
    <property type="match status" value="1"/>
</dbReference>
<protein>
    <submittedName>
        <fullName evidence="2">MOSC domain-containing protein</fullName>
    </submittedName>
</protein>
<accession>A0ABZ0I1L1</accession>
<dbReference type="SUPFAM" id="SSF50800">
    <property type="entry name" value="PK beta-barrel domain-like"/>
    <property type="match status" value="1"/>
</dbReference>
<dbReference type="PANTHER" id="PTHR36930">
    <property type="entry name" value="METAL-SULFUR CLUSTER BIOSYNTHESIS PROTEINS YUAD-RELATED"/>
    <property type="match status" value="1"/>
</dbReference>
<dbReference type="Pfam" id="PF03473">
    <property type="entry name" value="MOSC"/>
    <property type="match status" value="1"/>
</dbReference>
<dbReference type="RefSeq" id="WP_407347603.1">
    <property type="nucleotide sequence ID" value="NZ_CP136864.1"/>
</dbReference>
<proteinExistence type="predicted"/>
<dbReference type="Gene3D" id="2.40.33.20">
    <property type="entry name" value="PK beta-barrel domain-like"/>
    <property type="match status" value="1"/>
</dbReference>
<evidence type="ECO:0000313" key="3">
    <source>
        <dbReference type="Proteomes" id="UP001626537"/>
    </source>
</evidence>
<feature type="domain" description="MOSC" evidence="1">
    <location>
        <begin position="34"/>
        <end position="163"/>
    </location>
</feature>
<dbReference type="InterPro" id="IPR052716">
    <property type="entry name" value="MOSC_domain"/>
</dbReference>
<evidence type="ECO:0000313" key="2">
    <source>
        <dbReference type="EMBL" id="WOJ92946.1"/>
    </source>
</evidence>
<sequence length="174" mass="18808">MSKRVNPLDRFAKDLSPGSLEWIGLRTERRAPLTTADSVMAIATRGLQGDHRVDKTPGSGRQVTVISREFIQQTAHFLGVDDIDPGQLRRNLVVSGINLHALRYQRFSIGDALFEAGALCHPCSRMETALGKGGVAAMLGHGGLCCRIIRSGVIAVGDHVSVEVQGITQDMFSE</sequence>
<dbReference type="InterPro" id="IPR011037">
    <property type="entry name" value="Pyrv_Knase-like_insert_dom_sf"/>
</dbReference>
<dbReference type="InterPro" id="IPR005302">
    <property type="entry name" value="MoCF_Sase_C"/>
</dbReference>
<dbReference type="PANTHER" id="PTHR36930:SF1">
    <property type="entry name" value="MOSC DOMAIN-CONTAINING PROTEIN"/>
    <property type="match status" value="1"/>
</dbReference>
<dbReference type="Proteomes" id="UP001626537">
    <property type="component" value="Chromosome"/>
</dbReference>
<organism evidence="2 3">
    <name type="scientific">Congregibacter variabilis</name>
    <dbReference type="NCBI Taxonomy" id="3081200"/>
    <lineage>
        <taxon>Bacteria</taxon>
        <taxon>Pseudomonadati</taxon>
        <taxon>Pseudomonadota</taxon>
        <taxon>Gammaproteobacteria</taxon>
        <taxon>Cellvibrionales</taxon>
        <taxon>Halieaceae</taxon>
        <taxon>Congregibacter</taxon>
    </lineage>
</organism>